<evidence type="ECO:0000313" key="2">
    <source>
        <dbReference type="Proteomes" id="UP000637061"/>
    </source>
</evidence>
<name>A0A8I1JJI2_PSEPU</name>
<dbReference type="EMBL" id="JAEHTE010000001">
    <property type="protein sequence ID" value="MBI6882400.1"/>
    <property type="molecule type" value="Genomic_DNA"/>
</dbReference>
<proteinExistence type="predicted"/>
<evidence type="ECO:0000313" key="1">
    <source>
        <dbReference type="EMBL" id="MBI6882400.1"/>
    </source>
</evidence>
<accession>A0A8I1JJI2</accession>
<dbReference type="AlphaFoldDB" id="A0A8I1JJI2"/>
<gene>
    <name evidence="1" type="ORF">JEU22_00455</name>
</gene>
<reference evidence="1" key="1">
    <citation type="submission" date="2020-12" db="EMBL/GenBank/DDBJ databases">
        <title>Enhanced detection system for hospital associated transmission using whole genome sequencing surveillance.</title>
        <authorList>
            <person name="Harrison L.H."/>
            <person name="Van Tyne D."/>
            <person name="Marsh J.W."/>
            <person name="Griffith M.P."/>
            <person name="Snyder D.J."/>
            <person name="Cooper V.S."/>
            <person name="Mustapha M."/>
        </authorList>
    </citation>
    <scope>NUCLEOTIDE SEQUENCE</scope>
    <source>
        <strain evidence="1">PSB00042</strain>
    </source>
</reference>
<comment type="caution">
    <text evidence="1">The sequence shown here is derived from an EMBL/GenBank/DDBJ whole genome shotgun (WGS) entry which is preliminary data.</text>
</comment>
<organism evidence="1 2">
    <name type="scientific">Pseudomonas putida</name>
    <name type="common">Arthrobacter siderocapsulatus</name>
    <dbReference type="NCBI Taxonomy" id="303"/>
    <lineage>
        <taxon>Bacteria</taxon>
        <taxon>Pseudomonadati</taxon>
        <taxon>Pseudomonadota</taxon>
        <taxon>Gammaproteobacteria</taxon>
        <taxon>Pseudomonadales</taxon>
        <taxon>Pseudomonadaceae</taxon>
        <taxon>Pseudomonas</taxon>
    </lineage>
</organism>
<dbReference type="RefSeq" id="WP_198746021.1">
    <property type="nucleotide sequence ID" value="NZ_JAEHTE010000001.1"/>
</dbReference>
<dbReference type="Proteomes" id="UP000637061">
    <property type="component" value="Unassembled WGS sequence"/>
</dbReference>
<protein>
    <submittedName>
        <fullName evidence="1">Uncharacterized protein</fullName>
    </submittedName>
</protein>
<sequence>MKLIFDFNHDQISKYKYISQKWTPGARITGSRDFYMNFSSGNFKVLSEELVDFVCIYDHFSSSLEADENISVLSAILGASSKSELDGKCSSALGYFVEQIISEIQKLHKVYSGIYRDTLEIASKSVRSAIGRHLDLIPDKAIDEYFKFSRRFTEMQKTEEHSLAIHPGSEIFDYPQFRELSKPRSPNQALSMLVETAFPSDGPYYEAESFRPDPDYSMGGSDARYRLMSLACTLKKLASNGHYIPMKYPDVVLVGQIIDRFAIAAASTPPGRDPSVFTNAVVDLVALVTNVPEDVISKDNNVFLTDDSGFCWYESSIAQVLEDAYLKTLPNQMSLAGDAKTSVNTLNWFVTKNAIRVSQAHFKKADYENSRLIKAMIPFCEDELAKPGSLKGFNVDLRSMVISLVDNESLKISLLRADKASRGRVVSAEMGL</sequence>